<evidence type="ECO:0000259" key="2">
    <source>
        <dbReference type="PROSITE" id="PS51178"/>
    </source>
</evidence>
<dbReference type="Pfam" id="PF03793">
    <property type="entry name" value="PASTA"/>
    <property type="match status" value="1"/>
</dbReference>
<accession>A0ABT4GYW1</accession>
<feature type="domain" description="PASTA" evidence="2">
    <location>
        <begin position="19"/>
        <end position="79"/>
    </location>
</feature>
<dbReference type="CDD" id="cd06576">
    <property type="entry name" value="PASTA_Pbp2x-like_1"/>
    <property type="match status" value="1"/>
</dbReference>
<dbReference type="InterPro" id="IPR005543">
    <property type="entry name" value="PASTA_dom"/>
</dbReference>
<dbReference type="PROSITE" id="PS51178">
    <property type="entry name" value="PASTA"/>
    <property type="match status" value="1"/>
</dbReference>
<sequence length="139" mass="15624">MGVPSSWQPNSAGGDKLGSRPSVQAPDLQNVKVRDAKQRLAEQGRVFDTIGAGDMVKRQYPRPGEPMAIRQRIYLLTDEPDKLPLPDFKDKSLRDVMEITSLLGWEVRVEGEGYVTEQKESKENGMRIVHVKLEPRHSG</sequence>
<evidence type="ECO:0000256" key="1">
    <source>
        <dbReference type="SAM" id="MobiDB-lite"/>
    </source>
</evidence>
<dbReference type="Proteomes" id="UP001527181">
    <property type="component" value="Unassembled WGS sequence"/>
</dbReference>
<evidence type="ECO:0000313" key="4">
    <source>
        <dbReference type="Proteomes" id="UP001527181"/>
    </source>
</evidence>
<comment type="caution">
    <text evidence="3">The sequence shown here is derived from an EMBL/GenBank/DDBJ whole genome shotgun (WGS) entry which is preliminary data.</text>
</comment>
<protein>
    <submittedName>
        <fullName evidence="3">PASTA domain-containing protein</fullName>
    </submittedName>
</protein>
<organism evidence="3 4">
    <name type="scientific">Paenibacillus alvei</name>
    <name type="common">Bacillus alvei</name>
    <dbReference type="NCBI Taxonomy" id="44250"/>
    <lineage>
        <taxon>Bacteria</taxon>
        <taxon>Bacillati</taxon>
        <taxon>Bacillota</taxon>
        <taxon>Bacilli</taxon>
        <taxon>Bacillales</taxon>
        <taxon>Paenibacillaceae</taxon>
        <taxon>Paenibacillus</taxon>
    </lineage>
</organism>
<dbReference type="SUPFAM" id="SSF54184">
    <property type="entry name" value="Penicillin-binding protein 2x (pbp-2x), c-terminal domain"/>
    <property type="match status" value="2"/>
</dbReference>
<gene>
    <name evidence="3" type="ORF">M5X12_15160</name>
</gene>
<feature type="compositionally biased region" description="Polar residues" evidence="1">
    <location>
        <begin position="1"/>
        <end position="11"/>
    </location>
</feature>
<name>A0ABT4GYW1_PAEAL</name>
<proteinExistence type="predicted"/>
<dbReference type="EMBL" id="JAMDNP010000023">
    <property type="protein sequence ID" value="MCY9761911.1"/>
    <property type="molecule type" value="Genomic_DNA"/>
</dbReference>
<reference evidence="3 4" key="1">
    <citation type="submission" date="2022-05" db="EMBL/GenBank/DDBJ databases">
        <title>Genome Sequencing of Bee-Associated Microbes.</title>
        <authorList>
            <person name="Dunlap C."/>
        </authorList>
    </citation>
    <scope>NUCLEOTIDE SEQUENCE [LARGE SCALE GENOMIC DNA]</scope>
    <source>
        <strain evidence="3 4">NRRL B-04010</strain>
    </source>
</reference>
<keyword evidence="4" id="KW-1185">Reference proteome</keyword>
<evidence type="ECO:0000313" key="3">
    <source>
        <dbReference type="EMBL" id="MCY9761911.1"/>
    </source>
</evidence>
<feature type="region of interest" description="Disordered" evidence="1">
    <location>
        <begin position="1"/>
        <end position="30"/>
    </location>
</feature>